<dbReference type="InterPro" id="IPR031815">
    <property type="entry name" value="DUF5074"/>
</dbReference>
<name>A0A415F1H9_9BACT</name>
<organism evidence="1 2">
    <name type="scientific">Segatella copri</name>
    <dbReference type="NCBI Taxonomy" id="165179"/>
    <lineage>
        <taxon>Bacteria</taxon>
        <taxon>Pseudomonadati</taxon>
        <taxon>Bacteroidota</taxon>
        <taxon>Bacteroidia</taxon>
        <taxon>Bacteroidales</taxon>
        <taxon>Prevotellaceae</taxon>
        <taxon>Segatella</taxon>
    </lineage>
</organism>
<accession>A0A415F1H9</accession>
<evidence type="ECO:0000313" key="1">
    <source>
        <dbReference type="EMBL" id="RHK09437.1"/>
    </source>
</evidence>
<sequence length="256" mass="29070">KKITTTETDKDGKPVVKYEEPLQYVQLHPATEEFARKGYDENCVVYNNKTDHLIVATTEGYIIYDANKNNEMNEVASYSRPGKVKHVAIGDGKIVGLYLNDRTHGSEDAVDATIEVIDRDTEDFENSKTFSVSMNIKPNDGKNVVAVNDNKIYVCQSGLGLYVYDMNGTEQWNWQMPKAWDDKKGIYKALCNGCFVDDQYVYLAYGSYGIVVLDKNTHEVVTHRKTQNSANYITVKDGYMYVAYGRSRLQVFKLAE</sequence>
<protein>
    <recommendedName>
        <fullName evidence="3">PQQ-binding-like beta-propeller repeat protein</fullName>
    </recommendedName>
</protein>
<comment type="caution">
    <text evidence="1">The sequence shown here is derived from an EMBL/GenBank/DDBJ whole genome shotgun (WGS) entry which is preliminary data.</text>
</comment>
<dbReference type="Proteomes" id="UP000286211">
    <property type="component" value="Unassembled WGS sequence"/>
</dbReference>
<dbReference type="EMBL" id="QRNB01000054">
    <property type="protein sequence ID" value="RHK09437.1"/>
    <property type="molecule type" value="Genomic_DNA"/>
</dbReference>
<gene>
    <name evidence="1" type="ORF">DW079_10455</name>
</gene>
<evidence type="ECO:0008006" key="3">
    <source>
        <dbReference type="Google" id="ProtNLM"/>
    </source>
</evidence>
<proteinExistence type="predicted"/>
<reference evidence="1 2" key="1">
    <citation type="submission" date="2018-08" db="EMBL/GenBank/DDBJ databases">
        <title>A genome reference for cultivated species of the human gut microbiota.</title>
        <authorList>
            <person name="Zou Y."/>
            <person name="Xue W."/>
            <person name="Luo G."/>
        </authorList>
    </citation>
    <scope>NUCLEOTIDE SEQUENCE [LARGE SCALE GENOMIC DNA]</scope>
    <source>
        <strain evidence="1 2">AF46-2NS</strain>
    </source>
</reference>
<evidence type="ECO:0000313" key="2">
    <source>
        <dbReference type="Proteomes" id="UP000286211"/>
    </source>
</evidence>
<dbReference type="AlphaFoldDB" id="A0A415F1H9"/>
<dbReference type="Pfam" id="PF16819">
    <property type="entry name" value="DUF5074"/>
    <property type="match status" value="1"/>
</dbReference>
<feature type="non-terminal residue" evidence="1">
    <location>
        <position position="1"/>
    </location>
</feature>
<dbReference type="SUPFAM" id="SSF101898">
    <property type="entry name" value="NHL repeat"/>
    <property type="match status" value="1"/>
</dbReference>
<dbReference type="InterPro" id="IPR015943">
    <property type="entry name" value="WD40/YVTN_repeat-like_dom_sf"/>
</dbReference>
<dbReference type="Gene3D" id="2.130.10.10">
    <property type="entry name" value="YVTN repeat-like/Quinoprotein amine dehydrogenase"/>
    <property type="match status" value="1"/>
</dbReference>